<evidence type="ECO:0000256" key="1">
    <source>
        <dbReference type="SAM" id="MobiDB-lite"/>
    </source>
</evidence>
<dbReference type="EMBL" id="CAUYUJ010000959">
    <property type="protein sequence ID" value="CAK0793412.1"/>
    <property type="molecule type" value="Genomic_DNA"/>
</dbReference>
<accession>A0ABN9PSH6</accession>
<reference evidence="2" key="1">
    <citation type="submission" date="2023-10" db="EMBL/GenBank/DDBJ databases">
        <authorList>
            <person name="Chen Y."/>
            <person name="Shah S."/>
            <person name="Dougan E. K."/>
            <person name="Thang M."/>
            <person name="Chan C."/>
        </authorList>
    </citation>
    <scope>NUCLEOTIDE SEQUENCE [LARGE SCALE GENOMIC DNA]</scope>
</reference>
<feature type="non-terminal residue" evidence="2">
    <location>
        <position position="182"/>
    </location>
</feature>
<feature type="non-terminal residue" evidence="2">
    <location>
        <position position="1"/>
    </location>
</feature>
<sequence>AEQRGCAGGPRPAEGRVRLPAGPARWQAVPGWPRQAAAPRVPPWPLRRARGWRGRGPRQHGVAGAREARCGPGRRASRREAAQRPSGCRAGPCPALPCRLHARDVGEPRSRDGDGGTSYGPGQAVLGEGRDARRLLQAVAHAHRRPGTPTPCTAELRRAQKAGGTGFKEKVAHHTSREGPPR</sequence>
<feature type="compositionally biased region" description="Basic and acidic residues" evidence="1">
    <location>
        <begin position="101"/>
        <end position="114"/>
    </location>
</feature>
<evidence type="ECO:0000313" key="3">
    <source>
        <dbReference type="Proteomes" id="UP001189429"/>
    </source>
</evidence>
<comment type="caution">
    <text evidence="2">The sequence shown here is derived from an EMBL/GenBank/DDBJ whole genome shotgun (WGS) entry which is preliminary data.</text>
</comment>
<name>A0ABN9PSH6_9DINO</name>
<dbReference type="Proteomes" id="UP001189429">
    <property type="component" value="Unassembled WGS sequence"/>
</dbReference>
<proteinExistence type="predicted"/>
<feature type="compositionally biased region" description="Basic and acidic residues" evidence="1">
    <location>
        <begin position="167"/>
        <end position="182"/>
    </location>
</feature>
<evidence type="ECO:0000313" key="2">
    <source>
        <dbReference type="EMBL" id="CAK0793412.1"/>
    </source>
</evidence>
<feature type="region of interest" description="Disordered" evidence="1">
    <location>
        <begin position="1"/>
        <end position="182"/>
    </location>
</feature>
<protein>
    <submittedName>
        <fullName evidence="2">Uncharacterized protein</fullName>
    </submittedName>
</protein>
<keyword evidence="3" id="KW-1185">Reference proteome</keyword>
<feature type="compositionally biased region" description="Basic residues" evidence="1">
    <location>
        <begin position="47"/>
        <end position="58"/>
    </location>
</feature>
<gene>
    <name evidence="2" type="ORF">PCOR1329_LOCUS3716</name>
</gene>
<organism evidence="2 3">
    <name type="scientific">Prorocentrum cordatum</name>
    <dbReference type="NCBI Taxonomy" id="2364126"/>
    <lineage>
        <taxon>Eukaryota</taxon>
        <taxon>Sar</taxon>
        <taxon>Alveolata</taxon>
        <taxon>Dinophyceae</taxon>
        <taxon>Prorocentrales</taxon>
        <taxon>Prorocentraceae</taxon>
        <taxon>Prorocentrum</taxon>
    </lineage>
</organism>